<dbReference type="HOGENOM" id="CLU_049766_1_0_11"/>
<dbReference type="Pfam" id="PF10017">
    <property type="entry name" value="Methyltransf_33"/>
    <property type="match status" value="1"/>
</dbReference>
<comment type="similarity">
    <text evidence="3">Belongs to the methyltransferase superfamily. EgtD family.</text>
</comment>
<gene>
    <name evidence="3" type="primary">egtD</name>
    <name evidence="5" type="ordered locus">Tbis_2648</name>
</gene>
<dbReference type="EMBL" id="CP001874">
    <property type="protein sequence ID" value="ADG89349.1"/>
    <property type="molecule type" value="Genomic_DNA"/>
</dbReference>
<evidence type="ECO:0000259" key="4">
    <source>
        <dbReference type="Pfam" id="PF10017"/>
    </source>
</evidence>
<feature type="binding site" evidence="3">
    <location>
        <begin position="278"/>
        <end position="280"/>
    </location>
    <ligand>
        <name>L-histidine</name>
        <dbReference type="ChEBI" id="CHEBI:57595"/>
    </ligand>
</feature>
<keyword evidence="2 3" id="KW-0808">Transferase</keyword>
<comment type="pathway">
    <text evidence="3">Amino-acid biosynthesis; ergothioneine biosynthesis.</text>
</comment>
<dbReference type="PIRSF" id="PIRSF018005">
    <property type="entry name" value="UCP018005"/>
    <property type="match status" value="1"/>
</dbReference>
<keyword evidence="1 3" id="KW-0489">Methyltransferase</keyword>
<dbReference type="UniPathway" id="UPA01014"/>
<dbReference type="PANTHER" id="PTHR43397">
    <property type="entry name" value="ERGOTHIONEINE BIOSYNTHESIS PROTEIN 1"/>
    <property type="match status" value="1"/>
</dbReference>
<feature type="binding site" evidence="3">
    <location>
        <position position="52"/>
    </location>
    <ligand>
        <name>L-histidine</name>
        <dbReference type="ChEBI" id="CHEBI:57595"/>
    </ligand>
</feature>
<dbReference type="GO" id="GO:0032259">
    <property type="term" value="P:methylation"/>
    <property type="evidence" value="ECO:0007669"/>
    <property type="project" value="UniProtKB-KW"/>
</dbReference>
<dbReference type="eggNOG" id="COG4301">
    <property type="taxonomic scope" value="Bacteria"/>
</dbReference>
<dbReference type="RefSeq" id="WP_013132882.1">
    <property type="nucleotide sequence ID" value="NC_014165.1"/>
</dbReference>
<feature type="binding site" evidence="3">
    <location>
        <position position="82"/>
    </location>
    <ligand>
        <name>S-adenosyl-L-methionine</name>
        <dbReference type="ChEBI" id="CHEBI:59789"/>
    </ligand>
</feature>
<organism evidence="5 6">
    <name type="scientific">Thermobispora bispora (strain ATCC 19993 / DSM 43833 / CBS 139.67 / JCM 10125 / KCTC 9307 / NBRC 14880 / R51)</name>
    <dbReference type="NCBI Taxonomy" id="469371"/>
    <lineage>
        <taxon>Bacteria</taxon>
        <taxon>Bacillati</taxon>
        <taxon>Actinomycetota</taxon>
        <taxon>Actinomycetes</taxon>
        <taxon>Streptosporangiales</taxon>
        <taxon>Streptosporangiaceae</taxon>
        <taxon>Thermobispora</taxon>
    </lineage>
</organism>
<comment type="catalytic activity">
    <reaction evidence="3">
        <text>L-histidine + 3 S-adenosyl-L-methionine = hercynine + 3 S-adenosyl-L-homocysteine + 3 H(+)</text>
        <dbReference type="Rhea" id="RHEA:38471"/>
        <dbReference type="ChEBI" id="CHEBI:15378"/>
        <dbReference type="ChEBI" id="CHEBI:15781"/>
        <dbReference type="ChEBI" id="CHEBI:57595"/>
        <dbReference type="ChEBI" id="CHEBI:57856"/>
        <dbReference type="ChEBI" id="CHEBI:59789"/>
        <dbReference type="EC" id="2.1.1.44"/>
    </reaction>
</comment>
<dbReference type="Proteomes" id="UP000006640">
    <property type="component" value="Chromosome"/>
</dbReference>
<sequence length="319" mass="35793">MIDLLDGGYLRHALEQDVRTGLTAVPKWLPPKWFYDEVGSELFVRITRLAEYYPSRRELEILRRHAAGIARLALAETLVELGSGSAEKTVLLLDALATAGTLRAYVPVDVDRSVLEGAATRLAPRYPGVRIEPVRTDFERRLTLPSGPERRMVAFLGGTIGNFPPAAREVFLKDLRALLRPGDTLLLGTDLVKDPRRLLAAYDDPLGVTAEFNRNVLRVINRELGAAFEPEAFEHIVRYDEDHEWIEMRLRATRAMEVEIRALGMVVRFEPGEEMRTEISAKFRPEGVAAELARAGFSVLRWYTDPAGDYGLTLAAPRD</sequence>
<proteinExistence type="inferred from homology"/>
<dbReference type="HAMAP" id="MF_02037">
    <property type="entry name" value="EgtD"/>
    <property type="match status" value="1"/>
</dbReference>
<dbReference type="InterPro" id="IPR051128">
    <property type="entry name" value="EgtD_Methyltrsf_superfamily"/>
</dbReference>
<keyword evidence="6" id="KW-1185">Reference proteome</keyword>
<keyword evidence="3" id="KW-0949">S-adenosyl-L-methionine</keyword>
<feature type="domain" description="Histidine-specific methyltransferase SAM-dependent" evidence="4">
    <location>
        <begin position="15"/>
        <end position="315"/>
    </location>
</feature>
<accession>D6Y5F4</accession>
<comment type="subunit">
    <text evidence="3">Monomer.</text>
</comment>
<reference evidence="5 6" key="1">
    <citation type="submission" date="2010-01" db="EMBL/GenBank/DDBJ databases">
        <title>The complete genome of Thermobispora bispora DSM 43833.</title>
        <authorList>
            <consortium name="US DOE Joint Genome Institute (JGI-PGF)"/>
            <person name="Lucas S."/>
            <person name="Copeland A."/>
            <person name="Lapidus A."/>
            <person name="Glavina del Rio T."/>
            <person name="Dalin E."/>
            <person name="Tice H."/>
            <person name="Bruce D."/>
            <person name="Goodwin L."/>
            <person name="Pitluck S."/>
            <person name="Kyrpides N."/>
            <person name="Mavromatis K."/>
            <person name="Ivanova N."/>
            <person name="Mikhailova N."/>
            <person name="Chertkov O."/>
            <person name="Brettin T."/>
            <person name="Detter J.C."/>
            <person name="Han C."/>
            <person name="Larimer F."/>
            <person name="Land M."/>
            <person name="Hauser L."/>
            <person name="Markowitz V."/>
            <person name="Cheng J.-F."/>
            <person name="Hugenholtz P."/>
            <person name="Woyke T."/>
            <person name="Wu D."/>
            <person name="Jando M."/>
            <person name="Schneider S."/>
            <person name="Klenk H.-P."/>
            <person name="Eisen J.A."/>
        </authorList>
    </citation>
    <scope>NUCLEOTIDE SEQUENCE [LARGE SCALE GENOMIC DNA]</scope>
    <source>
        <strain evidence="6">ATCC 19993 / DSM 43833 / CBS 139.67 / JCM 10125 / KCTC 9307 / NBRC 14880 / R51</strain>
    </source>
</reference>
<dbReference type="InterPro" id="IPR032888">
    <property type="entry name" value="EgtD_Actinobacteria"/>
</dbReference>
<dbReference type="Gene3D" id="3.40.50.150">
    <property type="entry name" value="Vaccinia Virus protein VP39"/>
    <property type="match status" value="1"/>
</dbReference>
<evidence type="ECO:0000256" key="3">
    <source>
        <dbReference type="HAMAP-Rule" id="MF_02037"/>
    </source>
</evidence>
<evidence type="ECO:0000256" key="1">
    <source>
        <dbReference type="ARBA" id="ARBA00022603"/>
    </source>
</evidence>
<dbReference type="AlphaFoldDB" id="D6Y5F4"/>
<dbReference type="InterPro" id="IPR029063">
    <property type="entry name" value="SAM-dependent_MTases_sf"/>
</dbReference>
<dbReference type="SUPFAM" id="SSF53335">
    <property type="entry name" value="S-adenosyl-L-methionine-dependent methyltransferases"/>
    <property type="match status" value="1"/>
</dbReference>
<feature type="binding site" evidence="3">
    <location>
        <position position="162"/>
    </location>
    <ligand>
        <name>L-histidine</name>
        <dbReference type="ChEBI" id="CHEBI:57595"/>
    </ligand>
</feature>
<feature type="binding site" evidence="3">
    <location>
        <position position="88"/>
    </location>
    <ligand>
        <name>S-adenosyl-L-methionine</name>
        <dbReference type="ChEBI" id="CHEBI:59789"/>
    </ligand>
</feature>
<feature type="binding site" evidence="3">
    <location>
        <begin position="137"/>
        <end position="138"/>
    </location>
    <ligand>
        <name>S-adenosyl-L-methionine</name>
        <dbReference type="ChEBI" id="CHEBI:59789"/>
    </ligand>
</feature>
<dbReference type="GO" id="GO:0052706">
    <property type="term" value="F:L-histidine N(alpha)-methyltransferase activity"/>
    <property type="evidence" value="ECO:0007669"/>
    <property type="project" value="UniProtKB-UniRule"/>
</dbReference>
<feature type="binding site" evidence="3">
    <location>
        <position position="202"/>
    </location>
    <ligand>
        <name>L-histidine</name>
        <dbReference type="ChEBI" id="CHEBI:57595"/>
    </ligand>
</feature>
<dbReference type="GO" id="GO:0008276">
    <property type="term" value="F:protein methyltransferase activity"/>
    <property type="evidence" value="ECO:0007669"/>
    <property type="project" value="InterPro"/>
</dbReference>
<evidence type="ECO:0000313" key="6">
    <source>
        <dbReference type="Proteomes" id="UP000006640"/>
    </source>
</evidence>
<name>D6Y5F4_THEBD</name>
<protein>
    <recommendedName>
        <fullName evidence="3">Histidine N-alpha-methyltransferase</fullName>
        <ecNumber evidence="3">2.1.1.44</ecNumber>
    </recommendedName>
    <alternativeName>
        <fullName evidence="3">Histidine trimethyltransferase</fullName>
    </alternativeName>
</protein>
<dbReference type="InterPro" id="IPR017804">
    <property type="entry name" value="MeTrfase_EgtD-like"/>
</dbReference>
<dbReference type="OrthoDB" id="5289726at2"/>
<evidence type="ECO:0000256" key="2">
    <source>
        <dbReference type="ARBA" id="ARBA00022679"/>
    </source>
</evidence>
<dbReference type="NCBIfam" id="TIGR03438">
    <property type="entry name" value="egtD_ergothio"/>
    <property type="match status" value="1"/>
</dbReference>
<dbReference type="EC" id="2.1.1.44" evidence="3"/>
<comment type="function">
    <text evidence="3">Catalyzes the SAM-dependent triple methylation of the alpha-amino group of histidine to form hercynine, a step in the biosynthesis pathway of ergothioneine.</text>
</comment>
<feature type="binding site" evidence="3">
    <location>
        <position position="109"/>
    </location>
    <ligand>
        <name>S-adenosyl-L-methionine</name>
        <dbReference type="ChEBI" id="CHEBI:59789"/>
    </ligand>
</feature>
<dbReference type="STRING" id="469371.Tbis_2648"/>
<dbReference type="KEGG" id="tbi:Tbis_2648"/>
<dbReference type="PANTHER" id="PTHR43397:SF1">
    <property type="entry name" value="ERGOTHIONEINE BIOSYNTHESIS PROTEIN 1"/>
    <property type="match status" value="1"/>
</dbReference>
<dbReference type="InterPro" id="IPR019257">
    <property type="entry name" value="MeTrfase_dom"/>
</dbReference>
<dbReference type="InterPro" id="IPR035094">
    <property type="entry name" value="EgtD"/>
</dbReference>
<dbReference type="GO" id="GO:0052699">
    <property type="term" value="P:ergothioneine biosynthetic process"/>
    <property type="evidence" value="ECO:0007669"/>
    <property type="project" value="UniProtKB-UniRule"/>
</dbReference>
<evidence type="ECO:0000313" key="5">
    <source>
        <dbReference type="EMBL" id="ADG89349.1"/>
    </source>
</evidence>